<feature type="compositionally biased region" description="Pro residues" evidence="1">
    <location>
        <begin position="281"/>
        <end position="295"/>
    </location>
</feature>
<dbReference type="OrthoDB" id="2687560at2759"/>
<feature type="compositionally biased region" description="Polar residues" evidence="1">
    <location>
        <begin position="118"/>
        <end position="133"/>
    </location>
</feature>
<evidence type="ECO:0000256" key="1">
    <source>
        <dbReference type="SAM" id="MobiDB-lite"/>
    </source>
</evidence>
<feature type="compositionally biased region" description="Basic residues" evidence="1">
    <location>
        <begin position="505"/>
        <end position="516"/>
    </location>
</feature>
<reference evidence="2 3" key="1">
    <citation type="submission" date="2014-04" db="EMBL/GenBank/DDBJ databases">
        <authorList>
            <consortium name="DOE Joint Genome Institute"/>
            <person name="Kuo A."/>
            <person name="Kohler A."/>
            <person name="Nagy L.G."/>
            <person name="Floudas D."/>
            <person name="Copeland A."/>
            <person name="Barry K.W."/>
            <person name="Cichocki N."/>
            <person name="Veneault-Fourrey C."/>
            <person name="LaButti K."/>
            <person name="Lindquist E.A."/>
            <person name="Lipzen A."/>
            <person name="Lundell T."/>
            <person name="Morin E."/>
            <person name="Murat C."/>
            <person name="Sun H."/>
            <person name="Tunlid A."/>
            <person name="Henrissat B."/>
            <person name="Grigoriev I.V."/>
            <person name="Hibbett D.S."/>
            <person name="Martin F."/>
            <person name="Nordberg H.P."/>
            <person name="Cantor M.N."/>
            <person name="Hua S.X."/>
        </authorList>
    </citation>
    <scope>NUCLEOTIDE SEQUENCE [LARGE SCALE GENOMIC DNA]</scope>
    <source>
        <strain evidence="2 3">LaAM-08-1</strain>
    </source>
</reference>
<feature type="compositionally biased region" description="Low complexity" evidence="1">
    <location>
        <begin position="296"/>
        <end position="314"/>
    </location>
</feature>
<feature type="compositionally biased region" description="Low complexity" evidence="1">
    <location>
        <begin position="482"/>
        <end position="500"/>
    </location>
</feature>
<feature type="region of interest" description="Disordered" evidence="1">
    <location>
        <begin position="104"/>
        <end position="159"/>
    </location>
</feature>
<evidence type="ECO:0000313" key="2">
    <source>
        <dbReference type="EMBL" id="KIK03020.1"/>
    </source>
</evidence>
<accession>A0A0C9WUT8</accession>
<dbReference type="STRING" id="1095629.A0A0C9WUT8"/>
<dbReference type="HOGENOM" id="CLU_507213_0_0_1"/>
<evidence type="ECO:0000313" key="3">
    <source>
        <dbReference type="Proteomes" id="UP000054477"/>
    </source>
</evidence>
<dbReference type="AlphaFoldDB" id="A0A0C9WUT8"/>
<dbReference type="Proteomes" id="UP000054477">
    <property type="component" value="Unassembled WGS sequence"/>
</dbReference>
<dbReference type="EMBL" id="KN838585">
    <property type="protein sequence ID" value="KIK03020.1"/>
    <property type="molecule type" value="Genomic_DNA"/>
</dbReference>
<name>A0A0C9WUT8_9AGAR</name>
<feature type="region of interest" description="Disordered" evidence="1">
    <location>
        <begin position="482"/>
        <end position="518"/>
    </location>
</feature>
<feature type="region of interest" description="Disordered" evidence="1">
    <location>
        <begin position="190"/>
        <end position="218"/>
    </location>
</feature>
<keyword evidence="3" id="KW-1185">Reference proteome</keyword>
<sequence length="545" mass="58873">MSSRPSRYLKRDWNHKKPHLAKYSSLPTLQLTPTERPIFQCQQCGFINTLISICLWCCWTSDAAHDQFHRSAPRRPRRISAPPRVTTPNITLNSRPIPDAIGNITTSVRPSINRHHLQTTTDQSQSQIRSPTKTPRLRLSIPSLPSQSDVDRSTTTSKSSRFSLFLDFNNNAGRPDSNQHTHTHARETMKKTLDDDDDEEHTSPISGGGGGGESHQRTLRRKRRINIVEQAQLDVSSSGPIAISFDLELKEKEKEKEDESRISFDHNLESMRYPASKELPQTPPPSSSPILPPPSSSSSPPSSSSQTQTTPTSIRIGHPNRPYYTAIRKNMSPPASPSSSPPPSRPTSSMGLSPSRPTSLIGEGDSSFPPSSFHHQRPISLCLGTGTGVGMFSPFVIDNAEEGQGAINVHSPTSKPKPGAKNDGSSNKKAQEDTRGSIGFSMSGETELRMALASIQTESRSGVGGVGGGGGGVGEFRYRETSVTTTPTPTATTPSGSSSSAHDHHAGRRAWGKKRGGSISSGVVARVKAFRKSLRDLIGAGAAAF</sequence>
<feature type="compositionally biased region" description="Pro residues" evidence="1">
    <location>
        <begin position="334"/>
        <end position="345"/>
    </location>
</feature>
<reference evidence="3" key="2">
    <citation type="submission" date="2015-01" db="EMBL/GenBank/DDBJ databases">
        <title>Evolutionary Origins and Diversification of the Mycorrhizal Mutualists.</title>
        <authorList>
            <consortium name="DOE Joint Genome Institute"/>
            <consortium name="Mycorrhizal Genomics Consortium"/>
            <person name="Kohler A."/>
            <person name="Kuo A."/>
            <person name="Nagy L.G."/>
            <person name="Floudas D."/>
            <person name="Copeland A."/>
            <person name="Barry K.W."/>
            <person name="Cichocki N."/>
            <person name="Veneault-Fourrey C."/>
            <person name="LaButti K."/>
            <person name="Lindquist E.A."/>
            <person name="Lipzen A."/>
            <person name="Lundell T."/>
            <person name="Morin E."/>
            <person name="Murat C."/>
            <person name="Riley R."/>
            <person name="Ohm R."/>
            <person name="Sun H."/>
            <person name="Tunlid A."/>
            <person name="Henrissat B."/>
            <person name="Grigoriev I.V."/>
            <person name="Hibbett D.S."/>
            <person name="Martin F."/>
        </authorList>
    </citation>
    <scope>NUCLEOTIDE SEQUENCE [LARGE SCALE GENOMIC DNA]</scope>
    <source>
        <strain evidence="3">LaAM-08-1</strain>
    </source>
</reference>
<proteinExistence type="predicted"/>
<feature type="region of interest" description="Disordered" evidence="1">
    <location>
        <begin position="406"/>
        <end position="442"/>
    </location>
</feature>
<organism evidence="2 3">
    <name type="scientific">Laccaria amethystina LaAM-08-1</name>
    <dbReference type="NCBI Taxonomy" id="1095629"/>
    <lineage>
        <taxon>Eukaryota</taxon>
        <taxon>Fungi</taxon>
        <taxon>Dikarya</taxon>
        <taxon>Basidiomycota</taxon>
        <taxon>Agaricomycotina</taxon>
        <taxon>Agaricomycetes</taxon>
        <taxon>Agaricomycetidae</taxon>
        <taxon>Agaricales</taxon>
        <taxon>Agaricineae</taxon>
        <taxon>Hydnangiaceae</taxon>
        <taxon>Laccaria</taxon>
    </lineage>
</organism>
<feature type="region of interest" description="Disordered" evidence="1">
    <location>
        <begin position="251"/>
        <end position="373"/>
    </location>
</feature>
<feature type="compositionally biased region" description="Basic and acidic residues" evidence="1">
    <location>
        <begin position="251"/>
        <end position="269"/>
    </location>
</feature>
<protein>
    <submittedName>
        <fullName evidence="2">Uncharacterized protein</fullName>
    </submittedName>
</protein>
<gene>
    <name evidence="2" type="ORF">K443DRAFT_677175</name>
</gene>